<evidence type="ECO:0000313" key="5">
    <source>
        <dbReference type="EMBL" id="TDL24269.1"/>
    </source>
</evidence>
<dbReference type="SUPFAM" id="SSF52833">
    <property type="entry name" value="Thioredoxin-like"/>
    <property type="match status" value="1"/>
</dbReference>
<dbReference type="VEuPathDB" id="FungiDB:BD410DRAFT_767472"/>
<dbReference type="CDD" id="cd01767">
    <property type="entry name" value="UBX"/>
    <property type="match status" value="1"/>
</dbReference>
<dbReference type="InterPro" id="IPR001012">
    <property type="entry name" value="UBX_dom"/>
</dbReference>
<keyword evidence="6" id="KW-1185">Reference proteome</keyword>
<keyword evidence="1" id="KW-0175">Coiled coil</keyword>
<proteinExistence type="predicted"/>
<dbReference type="Gene3D" id="3.10.20.90">
    <property type="entry name" value="Phosphatidylinositol 3-kinase Catalytic Subunit, Chain A, domain 1"/>
    <property type="match status" value="1"/>
</dbReference>
<feature type="signal peptide" evidence="3">
    <location>
        <begin position="1"/>
        <end position="23"/>
    </location>
</feature>
<dbReference type="PROSITE" id="PS50033">
    <property type="entry name" value="UBX"/>
    <property type="match status" value="1"/>
</dbReference>
<dbReference type="SMART" id="SM00166">
    <property type="entry name" value="UBX"/>
    <property type="match status" value="1"/>
</dbReference>
<dbReference type="InterPro" id="IPR036249">
    <property type="entry name" value="Thioredoxin-like_sf"/>
</dbReference>
<evidence type="ECO:0000313" key="6">
    <source>
        <dbReference type="Proteomes" id="UP000294933"/>
    </source>
</evidence>
<dbReference type="PANTHER" id="PTHR23322">
    <property type="entry name" value="FAS-ASSOCIATED PROTEIN"/>
    <property type="match status" value="1"/>
</dbReference>
<dbReference type="EMBL" id="ML170167">
    <property type="protein sequence ID" value="TDL24269.1"/>
    <property type="molecule type" value="Genomic_DNA"/>
</dbReference>
<gene>
    <name evidence="5" type="ORF">BD410DRAFT_767472</name>
</gene>
<dbReference type="SUPFAM" id="SSF54236">
    <property type="entry name" value="Ubiquitin-like"/>
    <property type="match status" value="1"/>
</dbReference>
<dbReference type="InterPro" id="IPR006577">
    <property type="entry name" value="UAS"/>
</dbReference>
<evidence type="ECO:0000256" key="2">
    <source>
        <dbReference type="SAM" id="MobiDB-lite"/>
    </source>
</evidence>
<dbReference type="Pfam" id="PF00789">
    <property type="entry name" value="UBX"/>
    <property type="match status" value="1"/>
</dbReference>
<dbReference type="InterPro" id="IPR050730">
    <property type="entry name" value="UBX_domain-protein"/>
</dbReference>
<name>A0A4Y7QBN3_9AGAM</name>
<sequence>MSFNLVSSIVSFVLRLLGIPARSFSLFSIWRPDPRRHLALDPASAADRWVRELEEETGAVRGGRTSDVGASQSGVSTGAEAGPGPSTLSRRNERLGESHRLLPDFQLSSYDAALRLATRECKVLCVVLVSGEHDDDSDFKRSTLTDPEFNDILRKEEILVWGGDVRDREAHQASQKLSATTYPFVAFVALQLRQGPRSAAANTTADQCHLVILSRHQGPSIPNSASTPTSALGPTSARALCSHLQNQLLPRVTPFLGRLRAAKREREHERLLREAQDAAFAASARRDRERLDERAAAERTARQEAERQRQEKLEEERRRLAQEKDRKNKEILRLEWLRYARRALVPPEPSGSAGVRVSIRMPNGQRLVRKFSETDTLTALYGFVAIQSIAAEHLSQDDPTSPPAGYHQGEEGAKDYDWGFQLVSSIPRSVISWKAGKSLTEVNELKNGGQLVVETRQTHLGSNAVTNPGDGDYDTEEE</sequence>
<dbReference type="GO" id="GO:0043130">
    <property type="term" value="F:ubiquitin binding"/>
    <property type="evidence" value="ECO:0007669"/>
    <property type="project" value="TreeGrafter"/>
</dbReference>
<dbReference type="AlphaFoldDB" id="A0A4Y7QBN3"/>
<feature type="region of interest" description="Disordered" evidence="2">
    <location>
        <begin position="455"/>
        <end position="478"/>
    </location>
</feature>
<dbReference type="PANTHER" id="PTHR23322:SF1">
    <property type="entry name" value="FAS-ASSOCIATED FACTOR 2"/>
    <property type="match status" value="1"/>
</dbReference>
<dbReference type="Proteomes" id="UP000294933">
    <property type="component" value="Unassembled WGS sequence"/>
</dbReference>
<feature type="compositionally biased region" description="Basic and acidic residues" evidence="2">
    <location>
        <begin position="284"/>
        <end position="312"/>
    </location>
</feature>
<accession>A0A4Y7QBN3</accession>
<reference evidence="5 6" key="1">
    <citation type="submission" date="2018-06" db="EMBL/GenBank/DDBJ databases">
        <title>A transcriptomic atlas of mushroom development highlights an independent origin of complex multicellularity.</title>
        <authorList>
            <consortium name="DOE Joint Genome Institute"/>
            <person name="Krizsan K."/>
            <person name="Almasi E."/>
            <person name="Merenyi Z."/>
            <person name="Sahu N."/>
            <person name="Viragh M."/>
            <person name="Koszo T."/>
            <person name="Mondo S."/>
            <person name="Kiss B."/>
            <person name="Balint B."/>
            <person name="Kues U."/>
            <person name="Barry K."/>
            <person name="Hegedus J.C."/>
            <person name="Henrissat B."/>
            <person name="Johnson J."/>
            <person name="Lipzen A."/>
            <person name="Ohm R."/>
            <person name="Nagy I."/>
            <person name="Pangilinan J."/>
            <person name="Yan J."/>
            <person name="Xiong Y."/>
            <person name="Grigoriev I.V."/>
            <person name="Hibbett D.S."/>
            <person name="Nagy L.G."/>
        </authorList>
    </citation>
    <scope>NUCLEOTIDE SEQUENCE [LARGE SCALE GENOMIC DNA]</scope>
    <source>
        <strain evidence="5 6">SZMC22713</strain>
    </source>
</reference>
<dbReference type="OrthoDB" id="1026733at2759"/>
<keyword evidence="3" id="KW-0732">Signal</keyword>
<evidence type="ECO:0000259" key="4">
    <source>
        <dbReference type="PROSITE" id="PS50033"/>
    </source>
</evidence>
<dbReference type="SMART" id="SM00594">
    <property type="entry name" value="UAS"/>
    <property type="match status" value="1"/>
</dbReference>
<dbReference type="InterPro" id="IPR029071">
    <property type="entry name" value="Ubiquitin-like_domsf"/>
</dbReference>
<dbReference type="STRING" id="50990.A0A4Y7QBN3"/>
<feature type="domain" description="UBX" evidence="4">
    <location>
        <begin position="350"/>
        <end position="428"/>
    </location>
</feature>
<dbReference type="GO" id="GO:0005783">
    <property type="term" value="C:endoplasmic reticulum"/>
    <property type="evidence" value="ECO:0007669"/>
    <property type="project" value="TreeGrafter"/>
</dbReference>
<organism evidence="5 6">
    <name type="scientific">Rickenella mellea</name>
    <dbReference type="NCBI Taxonomy" id="50990"/>
    <lineage>
        <taxon>Eukaryota</taxon>
        <taxon>Fungi</taxon>
        <taxon>Dikarya</taxon>
        <taxon>Basidiomycota</taxon>
        <taxon>Agaricomycotina</taxon>
        <taxon>Agaricomycetes</taxon>
        <taxon>Hymenochaetales</taxon>
        <taxon>Rickenellaceae</taxon>
        <taxon>Rickenella</taxon>
    </lineage>
</organism>
<protein>
    <recommendedName>
        <fullName evidence="4">UBX domain-containing protein</fullName>
    </recommendedName>
</protein>
<feature type="chain" id="PRO_5021290821" description="UBX domain-containing protein" evidence="3">
    <location>
        <begin position="24"/>
        <end position="478"/>
    </location>
</feature>
<dbReference type="Gene3D" id="3.40.30.10">
    <property type="entry name" value="Glutaredoxin"/>
    <property type="match status" value="1"/>
</dbReference>
<evidence type="ECO:0000256" key="3">
    <source>
        <dbReference type="SAM" id="SignalP"/>
    </source>
</evidence>
<dbReference type="GO" id="GO:0036503">
    <property type="term" value="P:ERAD pathway"/>
    <property type="evidence" value="ECO:0007669"/>
    <property type="project" value="TreeGrafter"/>
</dbReference>
<feature type="region of interest" description="Disordered" evidence="2">
    <location>
        <begin position="56"/>
        <end position="91"/>
    </location>
</feature>
<evidence type="ECO:0000256" key="1">
    <source>
        <dbReference type="ARBA" id="ARBA00023054"/>
    </source>
</evidence>
<feature type="region of interest" description="Disordered" evidence="2">
    <location>
        <begin position="278"/>
        <end position="312"/>
    </location>
</feature>